<dbReference type="STRING" id="34508.A0A4U5MS78"/>
<dbReference type="PROSITE" id="PS50821">
    <property type="entry name" value="PAZ"/>
    <property type="match status" value="1"/>
</dbReference>
<dbReference type="InterPro" id="IPR003165">
    <property type="entry name" value="Piwi"/>
</dbReference>
<evidence type="ECO:0000259" key="4">
    <source>
        <dbReference type="PROSITE" id="PS50822"/>
    </source>
</evidence>
<dbReference type="Proteomes" id="UP000298663">
    <property type="component" value="Unassembled WGS sequence"/>
</dbReference>
<dbReference type="SMART" id="SM00949">
    <property type="entry name" value="PAZ"/>
    <property type="match status" value="1"/>
</dbReference>
<name>A0A4U5MS78_STECR</name>
<feature type="domain" description="Piwi" evidence="4">
    <location>
        <begin position="585"/>
        <end position="867"/>
    </location>
</feature>
<sequence>MEPSSQPPPTPSLPENMAPKIVGPRDIYERPVPIASNLFPLEMKADVPIFMYHVQIHMKIGAHEINLVKRHTDDYMHIDHKDKCRAAFRFAVRSSPATFGDPKGLFYDLQGQLYSDHKLKDVLGHDLIVREEIGIPGEEAGRAPEFKNLGVEYLRVEVEPTRENRPTMILGEMMATRAKMQESVSRELTQFLEVATSQYAFLTPSKMVTYPSGVSYFKPTTAEPVQVFPAAKELLDGVHKVVKLIDGTKRGEMAVVVDPKKAVFHKSNITVIDKTVEMGFLDRGSGTVLRETIPELAKKLKNLYVETRYGKKPIRFAVHDVVLDTARTSRFNKNGDMTSVEEHFKDEYNVILKHPHAPLVVSTPLKKNPESLQLLYFPMELLFVCPNQRVLFNQQTAKEAFAIKKASTILPENRLKEVVNSASKLRINGASVQGCFKKAKIEVGNAPLTVEGRSLVPPHIEYRAQQVQVDAVSGRWRSSSRRGKPQYLVGGKIERWAMYVLSQAPSQAEEELGKNLLAKMEDEFQARGMQIAQAKFLATVKASPEYMKKIFDRAKAHQLEFLFFIQDTKICLHKEMKYYERKYEIISQDLNMETAKAVTEEGKYHALDSLIAKLNVKVGGTNYGLVGPSIPDLFKRGKLYIGFHASFSANPADAEDPTVIGSSANVTQTSAAFVGDMFFQEKNDVDMNTAMAKATLKYVLRYKNVHGHAPSEVVIYRSGSSEGQFGQILRDEVPALRNALQNAEADEAKLTLLMVNKQHSVRLMPSVIMPGSRAIEQNIKPGTVVDTKITHPRFAEFYLNSHQVLHGTAKTPKYTIIVDDSAHQIEYLERVTYALSYGHQIVDNPTNLPSPLYIAGEYADRGLTLIKAKRKLGDTVDVKDLEKDLPYMASQVLADKRVNA</sequence>
<dbReference type="Gene3D" id="3.30.420.10">
    <property type="entry name" value="Ribonuclease H-like superfamily/Ribonuclease H"/>
    <property type="match status" value="1"/>
</dbReference>
<dbReference type="SMART" id="SM00950">
    <property type="entry name" value="Piwi"/>
    <property type="match status" value="1"/>
</dbReference>
<feature type="region of interest" description="Disordered" evidence="2">
    <location>
        <begin position="1"/>
        <end position="20"/>
    </location>
</feature>
<feature type="compositionally biased region" description="Pro residues" evidence="2">
    <location>
        <begin position="1"/>
        <end position="12"/>
    </location>
</feature>
<feature type="domain" description="PAZ" evidence="3">
    <location>
        <begin position="270"/>
        <end position="386"/>
    </location>
</feature>
<dbReference type="InterPro" id="IPR036085">
    <property type="entry name" value="PAZ_dom_sf"/>
</dbReference>
<dbReference type="InterPro" id="IPR003100">
    <property type="entry name" value="PAZ_dom"/>
</dbReference>
<dbReference type="GO" id="GO:0003723">
    <property type="term" value="F:RNA binding"/>
    <property type="evidence" value="ECO:0007669"/>
    <property type="project" value="InterPro"/>
</dbReference>
<evidence type="ECO:0000256" key="2">
    <source>
        <dbReference type="SAM" id="MobiDB-lite"/>
    </source>
</evidence>
<reference evidence="5 6" key="1">
    <citation type="journal article" date="2015" name="Genome Biol.">
        <title>Comparative genomics of Steinernema reveals deeply conserved gene regulatory networks.</title>
        <authorList>
            <person name="Dillman A.R."/>
            <person name="Macchietto M."/>
            <person name="Porter C.F."/>
            <person name="Rogers A."/>
            <person name="Williams B."/>
            <person name="Antoshechkin I."/>
            <person name="Lee M.M."/>
            <person name="Goodwin Z."/>
            <person name="Lu X."/>
            <person name="Lewis E.E."/>
            <person name="Goodrich-Blair H."/>
            <person name="Stock S.P."/>
            <person name="Adams B.J."/>
            <person name="Sternberg P.W."/>
            <person name="Mortazavi A."/>
        </authorList>
    </citation>
    <scope>NUCLEOTIDE SEQUENCE [LARGE SCALE GENOMIC DNA]</scope>
    <source>
        <strain evidence="5 6">ALL</strain>
    </source>
</reference>
<keyword evidence="6" id="KW-1185">Reference proteome</keyword>
<comment type="caution">
    <text evidence="5">The sequence shown here is derived from an EMBL/GenBank/DDBJ whole genome shotgun (WGS) entry which is preliminary data.</text>
</comment>
<dbReference type="AlphaFoldDB" id="A0A4U5MS78"/>
<dbReference type="Gene3D" id="2.170.260.10">
    <property type="entry name" value="paz domain"/>
    <property type="match status" value="1"/>
</dbReference>
<dbReference type="EMBL" id="AZBU02000006">
    <property type="protein sequence ID" value="TKR72488.1"/>
    <property type="molecule type" value="Genomic_DNA"/>
</dbReference>
<dbReference type="PANTHER" id="PTHR22891">
    <property type="entry name" value="EUKARYOTIC TRANSLATION INITIATION FACTOR 2C"/>
    <property type="match status" value="1"/>
</dbReference>
<accession>A0A4U5MS78</accession>
<protein>
    <recommendedName>
        <fullName evidence="7">Piwi domain-containing protein</fullName>
    </recommendedName>
</protein>
<dbReference type="PROSITE" id="PS50822">
    <property type="entry name" value="PIWI"/>
    <property type="match status" value="1"/>
</dbReference>
<dbReference type="Pfam" id="PF02171">
    <property type="entry name" value="Piwi"/>
    <property type="match status" value="1"/>
</dbReference>
<dbReference type="OrthoDB" id="10252740at2759"/>
<dbReference type="Pfam" id="PF02170">
    <property type="entry name" value="PAZ"/>
    <property type="match status" value="1"/>
</dbReference>
<evidence type="ECO:0000313" key="5">
    <source>
        <dbReference type="EMBL" id="TKR72488.1"/>
    </source>
</evidence>
<evidence type="ECO:0000256" key="1">
    <source>
        <dbReference type="RuleBase" id="RU361178"/>
    </source>
</evidence>
<dbReference type="SUPFAM" id="SSF101690">
    <property type="entry name" value="PAZ domain"/>
    <property type="match status" value="1"/>
</dbReference>
<comment type="similarity">
    <text evidence="1">Belongs to the argonaute family.</text>
</comment>
<dbReference type="InterPro" id="IPR012337">
    <property type="entry name" value="RNaseH-like_sf"/>
</dbReference>
<proteinExistence type="inferred from homology"/>
<evidence type="ECO:0000313" key="6">
    <source>
        <dbReference type="Proteomes" id="UP000298663"/>
    </source>
</evidence>
<gene>
    <name evidence="5" type="ORF">L596_019924</name>
</gene>
<evidence type="ECO:0008006" key="7">
    <source>
        <dbReference type="Google" id="ProtNLM"/>
    </source>
</evidence>
<dbReference type="InterPro" id="IPR036397">
    <property type="entry name" value="RNaseH_sf"/>
</dbReference>
<evidence type="ECO:0000259" key="3">
    <source>
        <dbReference type="PROSITE" id="PS50821"/>
    </source>
</evidence>
<organism evidence="5 6">
    <name type="scientific">Steinernema carpocapsae</name>
    <name type="common">Entomopathogenic nematode</name>
    <dbReference type="NCBI Taxonomy" id="34508"/>
    <lineage>
        <taxon>Eukaryota</taxon>
        <taxon>Metazoa</taxon>
        <taxon>Ecdysozoa</taxon>
        <taxon>Nematoda</taxon>
        <taxon>Chromadorea</taxon>
        <taxon>Rhabditida</taxon>
        <taxon>Tylenchina</taxon>
        <taxon>Panagrolaimomorpha</taxon>
        <taxon>Strongyloidoidea</taxon>
        <taxon>Steinernematidae</taxon>
        <taxon>Steinernema</taxon>
    </lineage>
</organism>
<dbReference type="CDD" id="cd02846">
    <property type="entry name" value="PAZ_argonaute_like"/>
    <property type="match status" value="1"/>
</dbReference>
<dbReference type="Gene3D" id="3.40.50.2300">
    <property type="match status" value="1"/>
</dbReference>
<dbReference type="SUPFAM" id="SSF53098">
    <property type="entry name" value="Ribonuclease H-like"/>
    <property type="match status" value="1"/>
</dbReference>
<reference evidence="5 6" key="2">
    <citation type="journal article" date="2019" name="G3 (Bethesda)">
        <title>Hybrid Assembly of the Genome of the Entomopathogenic Nematode Steinernema carpocapsae Identifies the X-Chromosome.</title>
        <authorList>
            <person name="Serra L."/>
            <person name="Macchietto M."/>
            <person name="Macias-Munoz A."/>
            <person name="McGill C.J."/>
            <person name="Rodriguez I.M."/>
            <person name="Rodriguez B."/>
            <person name="Murad R."/>
            <person name="Mortazavi A."/>
        </authorList>
    </citation>
    <scope>NUCLEOTIDE SEQUENCE [LARGE SCALE GENOMIC DNA]</scope>
    <source>
        <strain evidence="5 6">ALL</strain>
    </source>
</reference>